<keyword evidence="2" id="KW-1133">Transmembrane helix</keyword>
<keyword evidence="2" id="KW-0472">Membrane</keyword>
<sequence>MIPIVPTLALAFLSFLSSAFIILRIVLPILPPHPLSRRVAPSEFGLPNYRNLSIADKSHLWFASLDILALALFIWESVNQYTGGASDASLAVAPGSSLRLWIALTVRQTCLLMSVGLTLLHVRLGRSVSYGKKHWMLWAPTLVLIASSTGIAVVLAGVEVPSLFIGLVSYTTTIAVMSSIAFCCLVGTLLAIKRNLAAVEEESEPWPAVRQMEQQPRPSFTTEEIDAIRDGASWITSNASNASSRHNSISAWSFSTHAPSAHGGRPQGSHPSVPAKSSFWFSSSTPPDAPPVPPLPSLYGPLSPTAQSLSDPDPFHRDTLEPRPRLDSQTSWLTSTNGSHRTVISAWSYPTTHHEEREGTPNSSTNNLNAELLPSSHTALSRPATPAMASAKVLGGYGFSPAVVDSEKNLAALAAAPGATVDISVYRAIGWLITIWVPLTLSLPYLLLAPHSSHTPTPASILLILSVTVSSPLLALNLLFRSPLPIPQGLFDLRGDLPANTCRGPSVAGSTPTYKFSHEYKRSTSASVTVVEGRRSGDVWLTNGDAVDGKTKMGRAIGMMAPTPKLSVLPPEENDSEPSTPPLPMQDDDSSLPVSIHNSTIQNSTQSEMSAQFGRLRKDSKASSHISAADESLAYASRIMIAQRHYSALAQTMRVANGSPEKPASVHTDLPGLLLTSELALARPFNKALPLTPSTSAPRRRSRSLPPPNVRAARLAHLKHRKSFSSGFSFGPVDDMNEIDALTAGVLPLLVPGLKVGENMKIKEGDWTPPNSYSRAKGKRSVKQLHEFGEDFSSPQIHSTPARIRGAQPRPKKTSMHKRHHFSLPSLGLGKNGVHSLANWKDEVSRALENKVDQYTAVPSNVTLDVRRATVFGGESIANTLLPLRAVDEDEEPRPTRLVRGLSSRRLGLQASVPHSAHESMESLRVSMNIDVIPPSAASTATLFDFEAGMDSGPQAESTPHNSVATKPVSKQRPPPLPLPVPNHVKSSRPPASGSENAPTTPSAMASLAQWSSRVIAKPGKLQRKISNAVHGTTAKPGSPGLRPLTLLQDRDINANGGGTPPLSLRKKHNKLRVTNDENAAPLADRGKGRGVLKPLGLVRTETRQQTEVA</sequence>
<protein>
    <submittedName>
        <fullName evidence="3">Uncharacterized protein</fullName>
    </submittedName>
</protein>
<evidence type="ECO:0000256" key="1">
    <source>
        <dbReference type="SAM" id="MobiDB-lite"/>
    </source>
</evidence>
<evidence type="ECO:0000313" key="3">
    <source>
        <dbReference type="EMBL" id="KAF7355707.1"/>
    </source>
</evidence>
<dbReference type="AlphaFoldDB" id="A0A8H7D191"/>
<organism evidence="3 4">
    <name type="scientific">Mycena sanguinolenta</name>
    <dbReference type="NCBI Taxonomy" id="230812"/>
    <lineage>
        <taxon>Eukaryota</taxon>
        <taxon>Fungi</taxon>
        <taxon>Dikarya</taxon>
        <taxon>Basidiomycota</taxon>
        <taxon>Agaricomycotina</taxon>
        <taxon>Agaricomycetes</taxon>
        <taxon>Agaricomycetidae</taxon>
        <taxon>Agaricales</taxon>
        <taxon>Marasmiineae</taxon>
        <taxon>Mycenaceae</taxon>
        <taxon>Mycena</taxon>
    </lineage>
</organism>
<evidence type="ECO:0000313" key="4">
    <source>
        <dbReference type="Proteomes" id="UP000623467"/>
    </source>
</evidence>
<feature type="transmembrane region" description="Helical" evidence="2">
    <location>
        <begin position="164"/>
        <end position="192"/>
    </location>
</feature>
<feature type="compositionally biased region" description="Basic and acidic residues" evidence="1">
    <location>
        <begin position="313"/>
        <end position="326"/>
    </location>
</feature>
<feature type="region of interest" description="Disordered" evidence="1">
    <location>
        <begin position="561"/>
        <end position="592"/>
    </location>
</feature>
<evidence type="ECO:0000256" key="2">
    <source>
        <dbReference type="SAM" id="Phobius"/>
    </source>
</evidence>
<keyword evidence="4" id="KW-1185">Reference proteome</keyword>
<accession>A0A8H7D191</accession>
<feature type="region of interest" description="Disordered" evidence="1">
    <location>
        <begin position="688"/>
        <end position="708"/>
    </location>
</feature>
<dbReference type="EMBL" id="JACAZH010000011">
    <property type="protein sequence ID" value="KAF7355707.1"/>
    <property type="molecule type" value="Genomic_DNA"/>
</dbReference>
<feature type="transmembrane region" description="Helical" evidence="2">
    <location>
        <begin position="134"/>
        <end position="158"/>
    </location>
</feature>
<feature type="region of interest" description="Disordered" evidence="1">
    <location>
        <begin position="948"/>
        <end position="1007"/>
    </location>
</feature>
<gene>
    <name evidence="3" type="ORF">MSAN_01488500</name>
</gene>
<comment type="caution">
    <text evidence="3">The sequence shown here is derived from an EMBL/GenBank/DDBJ whole genome shotgun (WGS) entry which is preliminary data.</text>
</comment>
<feature type="transmembrane region" description="Helical" evidence="2">
    <location>
        <begin position="6"/>
        <end position="27"/>
    </location>
</feature>
<feature type="compositionally biased region" description="Polar residues" evidence="1">
    <location>
        <begin position="994"/>
        <end position="1007"/>
    </location>
</feature>
<dbReference type="Proteomes" id="UP000623467">
    <property type="component" value="Unassembled WGS sequence"/>
</dbReference>
<dbReference type="OrthoDB" id="2529242at2759"/>
<feature type="compositionally biased region" description="Polar residues" evidence="1">
    <location>
        <begin position="955"/>
        <end position="965"/>
    </location>
</feature>
<feature type="transmembrane region" description="Helical" evidence="2">
    <location>
        <begin position="60"/>
        <end position="78"/>
    </location>
</feature>
<feature type="region of interest" description="Disordered" evidence="1">
    <location>
        <begin position="257"/>
        <end position="335"/>
    </location>
</feature>
<feature type="compositionally biased region" description="Pro residues" evidence="1">
    <location>
        <begin position="287"/>
        <end position="296"/>
    </location>
</feature>
<keyword evidence="2" id="KW-0812">Transmembrane</keyword>
<proteinExistence type="predicted"/>
<name>A0A8H7D191_9AGAR</name>
<feature type="transmembrane region" description="Helical" evidence="2">
    <location>
        <begin position="428"/>
        <end position="447"/>
    </location>
</feature>
<feature type="region of interest" description="Disordered" evidence="1">
    <location>
        <begin position="792"/>
        <end position="818"/>
    </location>
</feature>
<reference evidence="3" key="1">
    <citation type="submission" date="2020-05" db="EMBL/GenBank/DDBJ databases">
        <title>Mycena genomes resolve the evolution of fungal bioluminescence.</title>
        <authorList>
            <person name="Tsai I.J."/>
        </authorList>
    </citation>
    <scope>NUCLEOTIDE SEQUENCE</scope>
    <source>
        <strain evidence="3">160909Yilan</strain>
    </source>
</reference>
<feature type="transmembrane region" description="Helical" evidence="2">
    <location>
        <begin position="98"/>
        <end position="122"/>
    </location>
</feature>